<dbReference type="AlphaFoldDB" id="A0A9D2DXB5"/>
<protein>
    <submittedName>
        <fullName evidence="1">Uncharacterized protein</fullName>
    </submittedName>
</protein>
<sequence length="356" mass="40053">MWVKRIVVCILSLAVLVGAIALSYEAPTVMVRQGRREGAQIRTVEDMRDVLQSVEALDFDQSITSLALDAESDGCRYSSVTMTKTTNMTLDNTYSWSYDGDVRIRSSNKSLRRKLQIAFAQNAAYYVSEGQMLSREYSSRRYSTEQEVRVYLDFSVNAYVSSAYVLLKINQLEYGVYRYDSSLENGEKEDWGDDTLNDLQGYLGVWIDCTSAPEIAEIFLSDNEDVIPTIGLISDFLKDALNRDENIFHYYNGHYTLDADGLKRLFGISESEADDLVNFDGMFEINLSSAKSPAIELDLTSSVVNSSAPDATVSERKGTDINLWEALLFEDIDNTVVELLRNVDTVDILEIVGEEN</sequence>
<comment type="caution">
    <text evidence="1">The sequence shown here is derived from an EMBL/GenBank/DDBJ whole genome shotgun (WGS) entry which is preliminary data.</text>
</comment>
<proteinExistence type="predicted"/>
<evidence type="ECO:0000313" key="1">
    <source>
        <dbReference type="EMBL" id="HIZ24755.1"/>
    </source>
</evidence>
<reference evidence="1" key="2">
    <citation type="submission" date="2021-04" db="EMBL/GenBank/DDBJ databases">
        <authorList>
            <person name="Gilroy R."/>
        </authorList>
    </citation>
    <scope>NUCLEOTIDE SEQUENCE</scope>
    <source>
        <strain evidence="1">CHK33-5263</strain>
    </source>
</reference>
<dbReference type="Proteomes" id="UP000824044">
    <property type="component" value="Unassembled WGS sequence"/>
</dbReference>
<gene>
    <name evidence="1" type="ORF">H9812_04695</name>
</gene>
<evidence type="ECO:0000313" key="2">
    <source>
        <dbReference type="Proteomes" id="UP000824044"/>
    </source>
</evidence>
<reference evidence="1" key="1">
    <citation type="journal article" date="2021" name="PeerJ">
        <title>Extensive microbial diversity within the chicken gut microbiome revealed by metagenomics and culture.</title>
        <authorList>
            <person name="Gilroy R."/>
            <person name="Ravi A."/>
            <person name="Getino M."/>
            <person name="Pursley I."/>
            <person name="Horton D.L."/>
            <person name="Alikhan N.F."/>
            <person name="Baker D."/>
            <person name="Gharbi K."/>
            <person name="Hall N."/>
            <person name="Watson M."/>
            <person name="Adriaenssens E.M."/>
            <person name="Foster-Nyarko E."/>
            <person name="Jarju S."/>
            <person name="Secka A."/>
            <person name="Antonio M."/>
            <person name="Oren A."/>
            <person name="Chaudhuri R.R."/>
            <person name="La Ragione R."/>
            <person name="Hildebrand F."/>
            <person name="Pallen M.J."/>
        </authorList>
    </citation>
    <scope>NUCLEOTIDE SEQUENCE</scope>
    <source>
        <strain evidence="1">CHK33-5263</strain>
    </source>
</reference>
<name>A0A9D2DXB5_9FIRM</name>
<dbReference type="EMBL" id="DXBS01000090">
    <property type="protein sequence ID" value="HIZ24755.1"/>
    <property type="molecule type" value="Genomic_DNA"/>
</dbReference>
<accession>A0A9D2DXB5</accession>
<organism evidence="1 2">
    <name type="scientific">Candidatus Gallimonas intestinigallinarum</name>
    <dbReference type="NCBI Taxonomy" id="2838604"/>
    <lineage>
        <taxon>Bacteria</taxon>
        <taxon>Bacillati</taxon>
        <taxon>Bacillota</taxon>
        <taxon>Clostridia</taxon>
        <taxon>Candidatus Gallimonas</taxon>
    </lineage>
</organism>